<dbReference type="SUPFAM" id="SSF50475">
    <property type="entry name" value="FMN-binding split barrel"/>
    <property type="match status" value="1"/>
</dbReference>
<keyword evidence="2" id="KW-1185">Reference proteome</keyword>
<dbReference type="InterPro" id="IPR024747">
    <property type="entry name" value="Pyridox_Oxase-rel"/>
</dbReference>
<name>A0ABR8IXA0_9NOST</name>
<gene>
    <name evidence="1" type="ORF">H6G68_02845</name>
</gene>
<proteinExistence type="predicted"/>
<organism evidence="1 2">
    <name type="scientific">Anabaena catenula FACHB-362</name>
    <dbReference type="NCBI Taxonomy" id="2692877"/>
    <lineage>
        <taxon>Bacteria</taxon>
        <taxon>Bacillati</taxon>
        <taxon>Cyanobacteriota</taxon>
        <taxon>Cyanophyceae</taxon>
        <taxon>Nostocales</taxon>
        <taxon>Nostocaceae</taxon>
        <taxon>Anabaena</taxon>
    </lineage>
</organism>
<comment type="caution">
    <text evidence="1">The sequence shown here is derived from an EMBL/GenBank/DDBJ whole genome shotgun (WGS) entry which is preliminary data.</text>
</comment>
<dbReference type="EMBL" id="JACJTQ010000002">
    <property type="protein sequence ID" value="MBD2690700.1"/>
    <property type="molecule type" value="Genomic_DNA"/>
</dbReference>
<dbReference type="InterPro" id="IPR012349">
    <property type="entry name" value="Split_barrel_FMN-bd"/>
</dbReference>
<accession>A0ABR8IXA0</accession>
<sequence length="150" mass="17276">MLDIDEMGAKEIHNLLQKVGHGHLACALEGHPYVVPMQYYFDEPDIYIFTTLGMKTKYMDANPEVCLQVEEVNDLQHWRSVTVTGRAEHITEQQEIDRVMEFVKMQNPTLSPAINRTWIDAWGRGEEMALYRIHPSEMTGRTTEGISSHN</sequence>
<reference evidence="1 2" key="1">
    <citation type="journal article" date="2020" name="ISME J.">
        <title>Comparative genomics reveals insights into cyanobacterial evolution and habitat adaptation.</title>
        <authorList>
            <person name="Chen M.Y."/>
            <person name="Teng W.K."/>
            <person name="Zhao L."/>
            <person name="Hu C.X."/>
            <person name="Zhou Y.K."/>
            <person name="Han B.P."/>
            <person name="Song L.R."/>
            <person name="Shu W.S."/>
        </authorList>
    </citation>
    <scope>NUCLEOTIDE SEQUENCE [LARGE SCALE GENOMIC DNA]</scope>
    <source>
        <strain evidence="1 2">FACHB-362</strain>
    </source>
</reference>
<evidence type="ECO:0000313" key="2">
    <source>
        <dbReference type="Proteomes" id="UP000660381"/>
    </source>
</evidence>
<dbReference type="Proteomes" id="UP000660381">
    <property type="component" value="Unassembled WGS sequence"/>
</dbReference>
<evidence type="ECO:0000313" key="1">
    <source>
        <dbReference type="EMBL" id="MBD2690700.1"/>
    </source>
</evidence>
<dbReference type="Pfam" id="PF12900">
    <property type="entry name" value="Pyridox_ox_2"/>
    <property type="match status" value="1"/>
</dbReference>
<protein>
    <submittedName>
        <fullName evidence="1">Pyridoxamine 5'-phosphate oxidase family protein</fullName>
    </submittedName>
</protein>
<dbReference type="Gene3D" id="2.30.110.10">
    <property type="entry name" value="Electron Transport, Fmn-binding Protein, Chain A"/>
    <property type="match status" value="1"/>
</dbReference>